<dbReference type="STRING" id="649638.Trad_2133"/>
<dbReference type="eggNOG" id="COG2929">
    <property type="taxonomic scope" value="Bacteria"/>
</dbReference>
<organism evidence="2 3">
    <name type="scientific">Truepera radiovictrix (strain DSM 17093 / CIP 108686 / LMG 22925 / RQ-24)</name>
    <dbReference type="NCBI Taxonomy" id="649638"/>
    <lineage>
        <taxon>Bacteria</taxon>
        <taxon>Thermotogati</taxon>
        <taxon>Deinococcota</taxon>
        <taxon>Deinococci</taxon>
        <taxon>Trueperales</taxon>
        <taxon>Trueperaceae</taxon>
        <taxon>Truepera</taxon>
    </lineage>
</organism>
<evidence type="ECO:0000313" key="2">
    <source>
        <dbReference type="EMBL" id="ADI15246.1"/>
    </source>
</evidence>
<protein>
    <recommendedName>
        <fullName evidence="4">BrnT family toxin</fullName>
    </recommendedName>
</protein>
<dbReference type="HOGENOM" id="CLU_149290_3_0_0"/>
<dbReference type="InterPro" id="IPR038573">
    <property type="entry name" value="BrnT_sf"/>
</dbReference>
<evidence type="ECO:0000313" key="3">
    <source>
        <dbReference type="Proteomes" id="UP000000379"/>
    </source>
</evidence>
<dbReference type="Gene3D" id="3.10.450.530">
    <property type="entry name" value="Ribonuclease toxin, BrnT, of type II toxin-antitoxin system"/>
    <property type="match status" value="1"/>
</dbReference>
<evidence type="ECO:0008006" key="4">
    <source>
        <dbReference type="Google" id="ProtNLM"/>
    </source>
</evidence>
<dbReference type="RefSeq" id="WP_013178610.1">
    <property type="nucleotide sequence ID" value="NC_014221.1"/>
</dbReference>
<feature type="region of interest" description="Disordered" evidence="1">
    <location>
        <begin position="71"/>
        <end position="93"/>
    </location>
</feature>
<dbReference type="Pfam" id="PF04365">
    <property type="entry name" value="BrnT_toxin"/>
    <property type="match status" value="1"/>
</dbReference>
<dbReference type="AlphaFoldDB" id="D7CRF8"/>
<evidence type="ECO:0000256" key="1">
    <source>
        <dbReference type="SAM" id="MobiDB-lite"/>
    </source>
</evidence>
<dbReference type="Proteomes" id="UP000000379">
    <property type="component" value="Chromosome"/>
</dbReference>
<dbReference type="EMBL" id="CP002049">
    <property type="protein sequence ID" value="ADI15246.1"/>
    <property type="molecule type" value="Genomic_DNA"/>
</dbReference>
<keyword evidence="3" id="KW-1185">Reference proteome</keyword>
<dbReference type="InterPro" id="IPR007460">
    <property type="entry name" value="BrnT_toxin"/>
</dbReference>
<gene>
    <name evidence="2" type="ordered locus">Trad_2133</name>
</gene>
<sequence>MTWAHATFEWDEHNLEHIARHGVSDDEVEAASTDPCRVPFSAHSGHLGLIGKTTSGRVLVVILARRGGGRWRPVTARDASPREKRSYRRRTKR</sequence>
<reference evidence="3" key="1">
    <citation type="submission" date="2010-05" db="EMBL/GenBank/DDBJ databases">
        <title>The complete genome of Truepera radiovictris DSM 17093.</title>
        <authorList>
            <consortium name="US DOE Joint Genome Institute (JGI-PGF)"/>
            <person name="Lucas S."/>
            <person name="Copeland A."/>
            <person name="Lapidus A."/>
            <person name="Glavina del Rio T."/>
            <person name="Dalin E."/>
            <person name="Tice H."/>
            <person name="Bruce D."/>
            <person name="Goodwin L."/>
            <person name="Pitluck S."/>
            <person name="Kyrpides N."/>
            <person name="Mavromatis K."/>
            <person name="Ovchinnikova G."/>
            <person name="Munk A.C."/>
            <person name="Detter J.C."/>
            <person name="Han C."/>
            <person name="Tapia R."/>
            <person name="Land M."/>
            <person name="Hauser L."/>
            <person name="Markowitz V."/>
            <person name="Cheng J.-F."/>
            <person name="Hugenholtz P."/>
            <person name="Woyke T."/>
            <person name="Wu D."/>
            <person name="Tindall B."/>
            <person name="Pomrenke H.G."/>
            <person name="Brambilla E."/>
            <person name="Klenk H.-P."/>
            <person name="Eisen J.A."/>
        </authorList>
    </citation>
    <scope>NUCLEOTIDE SEQUENCE [LARGE SCALE GENOMIC DNA]</scope>
    <source>
        <strain evidence="3">DSM 17093 / CIP 108686 / LMG 22925 / RQ-24</strain>
    </source>
</reference>
<dbReference type="KEGG" id="tra:Trad_2133"/>
<accession>D7CRF8</accession>
<proteinExistence type="predicted"/>
<dbReference type="OrthoDB" id="1808578at2"/>
<name>D7CRF8_TRURR</name>
<reference evidence="2 3" key="2">
    <citation type="journal article" date="2011" name="Stand. Genomic Sci.">
        <title>Complete genome sequence of Truepera radiovictrix type strain (RQ-24).</title>
        <authorList>
            <person name="Ivanova N."/>
            <person name="Rohde C."/>
            <person name="Munk C."/>
            <person name="Nolan M."/>
            <person name="Lucas S."/>
            <person name="Del Rio T.G."/>
            <person name="Tice H."/>
            <person name="Deshpande S."/>
            <person name="Cheng J.F."/>
            <person name="Tapia R."/>
            <person name="Han C."/>
            <person name="Goodwin L."/>
            <person name="Pitluck S."/>
            <person name="Liolios K."/>
            <person name="Mavromatis K."/>
            <person name="Mikhailova N."/>
            <person name="Pati A."/>
            <person name="Chen A."/>
            <person name="Palaniappan K."/>
            <person name="Land M."/>
            <person name="Hauser L."/>
            <person name="Chang Y.J."/>
            <person name="Jeffries C.D."/>
            <person name="Brambilla E."/>
            <person name="Rohde M."/>
            <person name="Goker M."/>
            <person name="Tindall B.J."/>
            <person name="Woyke T."/>
            <person name="Bristow J."/>
            <person name="Eisen J.A."/>
            <person name="Markowitz V."/>
            <person name="Hugenholtz P."/>
            <person name="Kyrpides N.C."/>
            <person name="Klenk H.P."/>
            <person name="Lapidus A."/>
        </authorList>
    </citation>
    <scope>NUCLEOTIDE SEQUENCE [LARGE SCALE GENOMIC DNA]</scope>
    <source>
        <strain evidence="3">DSM 17093 / CIP 108686 / LMG 22925 / RQ-24</strain>
    </source>
</reference>